<sequence length="237" mass="25125">AMELATYPAVPSAKGRGQTPSSEGGGARSFAPCSTPPAAFRYYGRGMYAGGGTVAYRPESTQSLSCSPDRGTPAGAAAVQWPCEARLVHRSQPEISHCAPSPPRDGDSGLGSCPICLEEFEAGEQVRELPCLHRYHVVCIDTWLVSRSTCCPYCKLDIRRWYYGSGLDAGIAESGARGGGDDGLPGDAHGLAEEVLGGTVPAGGHRARRGRRLHRIPREHQGAGRLAQVVQAIRRTI</sequence>
<keyword evidence="2" id="KW-1185">Reference proteome</keyword>
<dbReference type="EMBL" id="JANBUJ010003817">
    <property type="protein sequence ID" value="KAJ2759344.1"/>
    <property type="molecule type" value="Genomic_DNA"/>
</dbReference>
<proteinExistence type="predicted"/>
<evidence type="ECO:0000313" key="2">
    <source>
        <dbReference type="Proteomes" id="UP001140234"/>
    </source>
</evidence>
<feature type="non-terminal residue" evidence="1">
    <location>
        <position position="1"/>
    </location>
</feature>
<name>A0ACC1JJU2_9FUNG</name>
<feature type="non-terminal residue" evidence="1">
    <location>
        <position position="237"/>
    </location>
</feature>
<protein>
    <submittedName>
        <fullName evidence="1">Uncharacterized protein</fullName>
    </submittedName>
</protein>
<reference evidence="1" key="1">
    <citation type="submission" date="2022-07" db="EMBL/GenBank/DDBJ databases">
        <title>Phylogenomic reconstructions and comparative analyses of Kickxellomycotina fungi.</title>
        <authorList>
            <person name="Reynolds N.K."/>
            <person name="Stajich J.E."/>
            <person name="Barry K."/>
            <person name="Grigoriev I.V."/>
            <person name="Crous P."/>
            <person name="Smith M.E."/>
        </authorList>
    </citation>
    <scope>NUCLEOTIDE SEQUENCE</scope>
    <source>
        <strain evidence="1">CBS 109366</strain>
    </source>
</reference>
<evidence type="ECO:0000313" key="1">
    <source>
        <dbReference type="EMBL" id="KAJ2759344.1"/>
    </source>
</evidence>
<gene>
    <name evidence="1" type="ORF">IWQ57_006578</name>
</gene>
<comment type="caution">
    <text evidence="1">The sequence shown here is derived from an EMBL/GenBank/DDBJ whole genome shotgun (WGS) entry which is preliminary data.</text>
</comment>
<dbReference type="Proteomes" id="UP001140234">
    <property type="component" value="Unassembled WGS sequence"/>
</dbReference>
<accession>A0ACC1JJU2</accession>
<organism evidence="1 2">
    <name type="scientific">Coemansia nantahalensis</name>
    <dbReference type="NCBI Taxonomy" id="2789366"/>
    <lineage>
        <taxon>Eukaryota</taxon>
        <taxon>Fungi</taxon>
        <taxon>Fungi incertae sedis</taxon>
        <taxon>Zoopagomycota</taxon>
        <taxon>Kickxellomycotina</taxon>
        <taxon>Kickxellomycetes</taxon>
        <taxon>Kickxellales</taxon>
        <taxon>Kickxellaceae</taxon>
        <taxon>Coemansia</taxon>
    </lineage>
</organism>